<dbReference type="FunCoup" id="A0A6P6YBA9">
    <property type="interactions" value="1057"/>
</dbReference>
<protein>
    <recommendedName>
        <fullName evidence="2">Partner of Y14 and mago</fullName>
    </recommendedName>
</protein>
<evidence type="ECO:0000313" key="4">
    <source>
        <dbReference type="RefSeq" id="XP_027202256.1"/>
    </source>
</evidence>
<dbReference type="GO" id="GO:1903259">
    <property type="term" value="P:exon-exon junction complex disassembly"/>
    <property type="evidence" value="ECO:0007669"/>
    <property type="project" value="InterPro"/>
</dbReference>
<proteinExistence type="inferred from homology"/>
<sequence>MSTTYVTDESGTKFIASSQRPDGSWRKARRVKDGYVPQEEVPIYMPKSKREQQQKRPSKPLSANAQPFYHMPRIEMEMRTVTLEPDVLTPLNKTSGSSSSSSSKTSSILNQNQQFNNFDFDQQLDQNIYNTTNKSPSSSSSLSTTTTTLSNEWKVVKSKSSLQSKNDNIVDCGSLSSQISQQQQQPMAVNECGQPIATDPVKRLRNLKKKLKEIETLILKNPSELEKEQLQKIQRHEEIVEQIEQVTKLIEQL</sequence>
<evidence type="ECO:0000313" key="3">
    <source>
        <dbReference type="Proteomes" id="UP000515146"/>
    </source>
</evidence>
<evidence type="ECO:0000256" key="1">
    <source>
        <dbReference type="ARBA" id="ARBA00009394"/>
    </source>
</evidence>
<evidence type="ECO:0000256" key="2">
    <source>
        <dbReference type="ARBA" id="ARBA00018898"/>
    </source>
</evidence>
<dbReference type="GO" id="GO:0005737">
    <property type="term" value="C:cytoplasm"/>
    <property type="evidence" value="ECO:0007669"/>
    <property type="project" value="TreeGrafter"/>
</dbReference>
<dbReference type="AlphaFoldDB" id="A0A6P6YBA9"/>
<dbReference type="PANTHER" id="PTHR22959:SF0">
    <property type="entry name" value="PARTNER OF Y14 AND MAGO"/>
    <property type="match status" value="1"/>
</dbReference>
<organism evidence="3 4">
    <name type="scientific">Dermatophagoides pteronyssinus</name>
    <name type="common">European house dust mite</name>
    <dbReference type="NCBI Taxonomy" id="6956"/>
    <lineage>
        <taxon>Eukaryota</taxon>
        <taxon>Metazoa</taxon>
        <taxon>Ecdysozoa</taxon>
        <taxon>Arthropoda</taxon>
        <taxon>Chelicerata</taxon>
        <taxon>Arachnida</taxon>
        <taxon>Acari</taxon>
        <taxon>Acariformes</taxon>
        <taxon>Sarcoptiformes</taxon>
        <taxon>Astigmata</taxon>
        <taxon>Psoroptidia</taxon>
        <taxon>Analgoidea</taxon>
        <taxon>Pyroglyphidae</taxon>
        <taxon>Dermatophagoidinae</taxon>
        <taxon>Dermatophagoides</taxon>
    </lineage>
</organism>
<keyword evidence="3" id="KW-1185">Reference proteome</keyword>
<dbReference type="Proteomes" id="UP000515146">
    <property type="component" value="Unplaced"/>
</dbReference>
<dbReference type="GO" id="GO:0035145">
    <property type="term" value="C:exon-exon junction complex"/>
    <property type="evidence" value="ECO:0007669"/>
    <property type="project" value="TreeGrafter"/>
</dbReference>
<accession>A0A6P6YBA9</accession>
<dbReference type="InterPro" id="IPR015362">
    <property type="entry name" value="WIBG_mago-bd"/>
</dbReference>
<dbReference type="InterPro" id="IPR039333">
    <property type="entry name" value="PYM1"/>
</dbReference>
<dbReference type="Pfam" id="PF09282">
    <property type="entry name" value="Mago-bind"/>
    <property type="match status" value="1"/>
</dbReference>
<gene>
    <name evidence="4" type="primary">LOC113796225</name>
</gene>
<dbReference type="OMA" id="MPRIEME"/>
<reference evidence="4" key="1">
    <citation type="submission" date="2025-08" db="UniProtKB">
        <authorList>
            <consortium name="RefSeq"/>
        </authorList>
    </citation>
    <scope>IDENTIFICATION</scope>
    <source>
        <strain evidence="4">Airmid</strain>
    </source>
</reference>
<dbReference type="SUPFAM" id="SSF101931">
    <property type="entry name" value="Pym (Within the bgcn gene intron protein, WIBG), N-terminal domain"/>
    <property type="match status" value="1"/>
</dbReference>
<dbReference type="RefSeq" id="XP_027202256.1">
    <property type="nucleotide sequence ID" value="XM_027346455.1"/>
</dbReference>
<dbReference type="SMART" id="SM01273">
    <property type="entry name" value="Mago-bind"/>
    <property type="match status" value="1"/>
</dbReference>
<dbReference type="KEGG" id="dpte:113796225"/>
<dbReference type="GO" id="GO:0003723">
    <property type="term" value="F:RNA binding"/>
    <property type="evidence" value="ECO:0007669"/>
    <property type="project" value="TreeGrafter"/>
</dbReference>
<name>A0A6P6YBA9_DERPT</name>
<dbReference type="GeneID" id="113796225"/>
<dbReference type="CTD" id="37780"/>
<dbReference type="OrthoDB" id="21625at2759"/>
<dbReference type="InParanoid" id="A0A6P6YBA9"/>
<comment type="similarity">
    <text evidence="1">Belongs to the pym family.</text>
</comment>
<dbReference type="PANTHER" id="PTHR22959">
    <property type="entry name" value="PYM PROTEIN"/>
    <property type="match status" value="1"/>
</dbReference>
<dbReference type="InterPro" id="IPR036348">
    <property type="entry name" value="WIBG_N_sf"/>
</dbReference>